<feature type="transmembrane region" description="Helical" evidence="5">
    <location>
        <begin position="138"/>
        <end position="159"/>
    </location>
</feature>
<dbReference type="InterPro" id="IPR005829">
    <property type="entry name" value="Sugar_transporter_CS"/>
</dbReference>
<feature type="transmembrane region" description="Helical" evidence="5">
    <location>
        <begin position="272"/>
        <end position="290"/>
    </location>
</feature>
<dbReference type="Gene3D" id="1.20.1250.20">
    <property type="entry name" value="MFS general substrate transporter like domains"/>
    <property type="match status" value="2"/>
</dbReference>
<dbReference type="SUPFAM" id="SSF103473">
    <property type="entry name" value="MFS general substrate transporter"/>
    <property type="match status" value="1"/>
</dbReference>
<keyword evidence="8" id="KW-1185">Reference proteome</keyword>
<evidence type="ECO:0000256" key="5">
    <source>
        <dbReference type="SAM" id="Phobius"/>
    </source>
</evidence>
<dbReference type="Pfam" id="PF07690">
    <property type="entry name" value="MFS_1"/>
    <property type="match status" value="1"/>
</dbReference>
<dbReference type="PANTHER" id="PTHR23508:SF10">
    <property type="entry name" value="CARBOXYLIC ACID TRANSPORTER PROTEIN HOMOLOG"/>
    <property type="match status" value="1"/>
</dbReference>
<dbReference type="PROSITE" id="PS50850">
    <property type="entry name" value="MFS"/>
    <property type="match status" value="1"/>
</dbReference>
<dbReference type="EMBL" id="JAFFZE010000010">
    <property type="protein sequence ID" value="MCT2583960.1"/>
    <property type="molecule type" value="Genomic_DNA"/>
</dbReference>
<comment type="subcellular location">
    <subcellularLocation>
        <location evidence="1">Cell membrane</location>
        <topology evidence="1">Multi-pass membrane protein</topology>
    </subcellularLocation>
</comment>
<dbReference type="InterPro" id="IPR011701">
    <property type="entry name" value="MFS"/>
</dbReference>
<feature type="transmembrane region" description="Helical" evidence="5">
    <location>
        <begin position="241"/>
        <end position="265"/>
    </location>
</feature>
<dbReference type="RefSeq" id="WP_260191338.1">
    <property type="nucleotide sequence ID" value="NZ_JAFFZE010000010.1"/>
</dbReference>
<proteinExistence type="predicted"/>
<evidence type="ECO:0000313" key="8">
    <source>
        <dbReference type="Proteomes" id="UP001156441"/>
    </source>
</evidence>
<name>A0ABT2J935_9PSEU</name>
<feature type="transmembrane region" description="Helical" evidence="5">
    <location>
        <begin position="46"/>
        <end position="67"/>
    </location>
</feature>
<evidence type="ECO:0000313" key="7">
    <source>
        <dbReference type="EMBL" id="MCT2583960.1"/>
    </source>
</evidence>
<protein>
    <submittedName>
        <fullName evidence="7">Aromatic acid/H+ symport family MFS transporter</fullName>
    </submittedName>
</protein>
<reference evidence="7 8" key="1">
    <citation type="submission" date="2021-02" db="EMBL/GenBank/DDBJ databases">
        <title>Actinophytocola xerophila sp. nov., isolated from soil of cotton cropping field.</title>
        <authorList>
            <person name="Huang R."/>
            <person name="Chen X."/>
            <person name="Ge X."/>
            <person name="Liu W."/>
        </authorList>
    </citation>
    <scope>NUCLEOTIDE SEQUENCE [LARGE SCALE GENOMIC DNA]</scope>
    <source>
        <strain evidence="7 8">S1-96</strain>
    </source>
</reference>
<keyword evidence="4 5" id="KW-0472">Membrane</keyword>
<feature type="transmembrane region" description="Helical" evidence="5">
    <location>
        <begin position="331"/>
        <end position="354"/>
    </location>
</feature>
<comment type="caution">
    <text evidence="7">The sequence shown here is derived from an EMBL/GenBank/DDBJ whole genome shotgun (WGS) entry which is preliminary data.</text>
</comment>
<evidence type="ECO:0000256" key="2">
    <source>
        <dbReference type="ARBA" id="ARBA00022692"/>
    </source>
</evidence>
<evidence type="ECO:0000256" key="3">
    <source>
        <dbReference type="ARBA" id="ARBA00022989"/>
    </source>
</evidence>
<feature type="transmembrane region" description="Helical" evidence="5">
    <location>
        <begin position="296"/>
        <end position="319"/>
    </location>
</feature>
<dbReference type="InterPro" id="IPR036259">
    <property type="entry name" value="MFS_trans_sf"/>
</dbReference>
<feature type="domain" description="Major facilitator superfamily (MFS) profile" evidence="6">
    <location>
        <begin position="11"/>
        <end position="384"/>
    </location>
</feature>
<evidence type="ECO:0000256" key="1">
    <source>
        <dbReference type="ARBA" id="ARBA00004651"/>
    </source>
</evidence>
<dbReference type="Proteomes" id="UP001156441">
    <property type="component" value="Unassembled WGS sequence"/>
</dbReference>
<dbReference type="PANTHER" id="PTHR23508">
    <property type="entry name" value="CARBOXYLIC ACID TRANSPORTER PROTEIN HOMOLOG"/>
    <property type="match status" value="1"/>
</dbReference>
<feature type="transmembrane region" description="Helical" evidence="5">
    <location>
        <begin position="360"/>
        <end position="380"/>
    </location>
</feature>
<feature type="transmembrane region" description="Helical" evidence="5">
    <location>
        <begin position="79"/>
        <end position="98"/>
    </location>
</feature>
<accession>A0ABT2J935</accession>
<evidence type="ECO:0000259" key="6">
    <source>
        <dbReference type="PROSITE" id="PS50850"/>
    </source>
</evidence>
<feature type="transmembrane region" description="Helical" evidence="5">
    <location>
        <begin position="165"/>
        <end position="187"/>
    </location>
</feature>
<sequence length="399" mass="40907">MPLRHGSPALVVALGFAAIVFDGYDLIVFGSVVPALLEHPGWDLTAAQVGAIGSYALIGMLVGAISSGWLTDLFGRRRLFVGCLAWFSVMMIGVALAPNPELLGVFRFLAGLGFGGIAPTAIALVVESVPASRKNLWNAVMLAGFPVGGVLAAVLAVAMLEPYGFRVLFLIGALPLVTLVPLALWLLPESPQFRRARSSLRGIPLGPLTYFAVANFAGFLLVFGLNTWLPQLMRLAGYDLGSALGFLLVLNLGAVAGGLAGSALADRWGGRWVATGLFVVAAVSLALVALPMPVVLVYLVVAVAGAATIGNQIVVYGYVATHFPAEHRATALGVTSGIGRLGAAIGPVLGGLLVGAGLTVNVGVFAAVALLGALASALAVRREPAEVTRFPAGSLSRAA</sequence>
<feature type="transmembrane region" description="Helical" evidence="5">
    <location>
        <begin position="208"/>
        <end position="229"/>
    </location>
</feature>
<feature type="transmembrane region" description="Helical" evidence="5">
    <location>
        <begin position="104"/>
        <end position="126"/>
    </location>
</feature>
<gene>
    <name evidence="7" type="ORF">JT362_12620</name>
</gene>
<dbReference type="InterPro" id="IPR020846">
    <property type="entry name" value="MFS_dom"/>
</dbReference>
<organism evidence="7 8">
    <name type="scientific">Actinophytocola gossypii</name>
    <dbReference type="NCBI Taxonomy" id="2812003"/>
    <lineage>
        <taxon>Bacteria</taxon>
        <taxon>Bacillati</taxon>
        <taxon>Actinomycetota</taxon>
        <taxon>Actinomycetes</taxon>
        <taxon>Pseudonocardiales</taxon>
        <taxon>Pseudonocardiaceae</taxon>
    </lineage>
</organism>
<keyword evidence="2 5" id="KW-0812">Transmembrane</keyword>
<keyword evidence="3 5" id="KW-1133">Transmembrane helix</keyword>
<dbReference type="CDD" id="cd17365">
    <property type="entry name" value="MFS_PcaK_like"/>
    <property type="match status" value="1"/>
</dbReference>
<evidence type="ECO:0000256" key="4">
    <source>
        <dbReference type="ARBA" id="ARBA00023136"/>
    </source>
</evidence>
<dbReference type="PROSITE" id="PS00217">
    <property type="entry name" value="SUGAR_TRANSPORT_2"/>
    <property type="match status" value="1"/>
</dbReference>